<organism evidence="1">
    <name type="scientific">Rhizophora mucronata</name>
    <name type="common">Asiatic mangrove</name>
    <dbReference type="NCBI Taxonomy" id="61149"/>
    <lineage>
        <taxon>Eukaryota</taxon>
        <taxon>Viridiplantae</taxon>
        <taxon>Streptophyta</taxon>
        <taxon>Embryophyta</taxon>
        <taxon>Tracheophyta</taxon>
        <taxon>Spermatophyta</taxon>
        <taxon>Magnoliopsida</taxon>
        <taxon>eudicotyledons</taxon>
        <taxon>Gunneridae</taxon>
        <taxon>Pentapetalae</taxon>
        <taxon>rosids</taxon>
        <taxon>fabids</taxon>
        <taxon>Malpighiales</taxon>
        <taxon>Rhizophoraceae</taxon>
        <taxon>Rhizophora</taxon>
    </lineage>
</organism>
<dbReference type="EMBL" id="GGEC01006785">
    <property type="protein sequence ID" value="MBW87268.1"/>
    <property type="molecule type" value="Transcribed_RNA"/>
</dbReference>
<sequence>MPAVIGATEDLFQFILSEKGCRVRVFLLRDIIKAADVFLQEEIIGCILNEQSEARKAPQSEGHTMLVRVASGFQYLCEAVKLAPQMWIAMLLRMAMKPEVHRFGLDVISAILMHFGHRIPGTSWVLMSRLLHKLATNHRYNE</sequence>
<evidence type="ECO:0000313" key="1">
    <source>
        <dbReference type="EMBL" id="MBW87268.1"/>
    </source>
</evidence>
<protein>
    <submittedName>
        <fullName evidence="1">Uncharacterized protein</fullName>
    </submittedName>
</protein>
<proteinExistence type="predicted"/>
<reference evidence="1" key="1">
    <citation type="submission" date="2018-02" db="EMBL/GenBank/DDBJ databases">
        <title>Rhizophora mucronata_Transcriptome.</title>
        <authorList>
            <person name="Meera S.P."/>
            <person name="Sreeshan A."/>
            <person name="Augustine A."/>
        </authorList>
    </citation>
    <scope>NUCLEOTIDE SEQUENCE</scope>
    <source>
        <tissue evidence="1">Leaf</tissue>
    </source>
</reference>
<dbReference type="AlphaFoldDB" id="A0A2P2J1B1"/>
<accession>A0A2P2J1B1</accession>
<name>A0A2P2J1B1_RHIMU</name>